<sequence length="105" mass="11641">MFSRLNSSPAVLFQPPQKYSLPAQSGSKKPEPKQVAMAAKNELKQRKKMHKKKKKTGSTLLVLGTGSCDVLAIDVALCRLKWKVSDCYPGFVFLSIIFTGCSFLF</sequence>
<reference evidence="3" key="1">
    <citation type="journal article" date="2017" name="Nat. Commun.">
        <title>The asparagus genome sheds light on the origin and evolution of a young Y chromosome.</title>
        <authorList>
            <person name="Harkess A."/>
            <person name="Zhou J."/>
            <person name="Xu C."/>
            <person name="Bowers J.E."/>
            <person name="Van der Hulst R."/>
            <person name="Ayyampalayam S."/>
            <person name="Mercati F."/>
            <person name="Riccardi P."/>
            <person name="McKain M.R."/>
            <person name="Kakrana A."/>
            <person name="Tang H."/>
            <person name="Ray J."/>
            <person name="Groenendijk J."/>
            <person name="Arikit S."/>
            <person name="Mathioni S.M."/>
            <person name="Nakano M."/>
            <person name="Shan H."/>
            <person name="Telgmann-Rauber A."/>
            <person name="Kanno A."/>
            <person name="Yue Z."/>
            <person name="Chen H."/>
            <person name="Li W."/>
            <person name="Chen Y."/>
            <person name="Xu X."/>
            <person name="Zhang Y."/>
            <person name="Luo S."/>
            <person name="Chen H."/>
            <person name="Gao J."/>
            <person name="Mao Z."/>
            <person name="Pires J.C."/>
            <person name="Luo M."/>
            <person name="Kudrna D."/>
            <person name="Wing R.A."/>
            <person name="Meyers B.C."/>
            <person name="Yi K."/>
            <person name="Kong H."/>
            <person name="Lavrijsen P."/>
            <person name="Sunseri F."/>
            <person name="Falavigna A."/>
            <person name="Ye Y."/>
            <person name="Leebens-Mack J.H."/>
            <person name="Chen G."/>
        </authorList>
    </citation>
    <scope>NUCLEOTIDE SEQUENCE [LARGE SCALE GENOMIC DNA]</scope>
    <source>
        <strain evidence="3">cv. DH0086</strain>
    </source>
</reference>
<dbReference type="AlphaFoldDB" id="A0A5P1E1S8"/>
<dbReference type="Proteomes" id="UP000243459">
    <property type="component" value="Chromosome 10"/>
</dbReference>
<evidence type="ECO:0000313" key="3">
    <source>
        <dbReference type="Proteomes" id="UP000243459"/>
    </source>
</evidence>
<dbReference type="PANTHER" id="PTHR45290">
    <property type="entry name" value="OS03G0300300 PROTEIN"/>
    <property type="match status" value="1"/>
</dbReference>
<organism evidence="2 3">
    <name type="scientific">Asparagus officinalis</name>
    <name type="common">Garden asparagus</name>
    <dbReference type="NCBI Taxonomy" id="4686"/>
    <lineage>
        <taxon>Eukaryota</taxon>
        <taxon>Viridiplantae</taxon>
        <taxon>Streptophyta</taxon>
        <taxon>Embryophyta</taxon>
        <taxon>Tracheophyta</taxon>
        <taxon>Spermatophyta</taxon>
        <taxon>Magnoliopsida</taxon>
        <taxon>Liliopsida</taxon>
        <taxon>Asparagales</taxon>
        <taxon>Asparagaceae</taxon>
        <taxon>Asparagoideae</taxon>
        <taxon>Asparagus</taxon>
    </lineage>
</organism>
<proteinExistence type="predicted"/>
<name>A0A5P1E1S8_ASPOF</name>
<keyword evidence="3" id="KW-1185">Reference proteome</keyword>
<gene>
    <name evidence="2" type="ORF">A4U43_C10F10220</name>
</gene>
<protein>
    <submittedName>
        <fullName evidence="2">Uncharacterized protein</fullName>
    </submittedName>
</protein>
<evidence type="ECO:0000313" key="2">
    <source>
        <dbReference type="EMBL" id="ONK56572.1"/>
    </source>
</evidence>
<feature type="region of interest" description="Disordered" evidence="1">
    <location>
        <begin position="16"/>
        <end position="36"/>
    </location>
</feature>
<dbReference type="Gramene" id="ONK56572">
    <property type="protein sequence ID" value="ONK56572"/>
    <property type="gene ID" value="A4U43_C10F10220"/>
</dbReference>
<dbReference type="EMBL" id="CM007390">
    <property type="protein sequence ID" value="ONK56572.1"/>
    <property type="molecule type" value="Genomic_DNA"/>
</dbReference>
<accession>A0A5P1E1S8</accession>
<evidence type="ECO:0000256" key="1">
    <source>
        <dbReference type="SAM" id="MobiDB-lite"/>
    </source>
</evidence>
<dbReference type="PANTHER" id="PTHR45290:SF1">
    <property type="entry name" value="OS03G0300300 PROTEIN"/>
    <property type="match status" value="1"/>
</dbReference>